<feature type="region of interest" description="Disordered" evidence="1">
    <location>
        <begin position="28"/>
        <end position="53"/>
    </location>
</feature>
<dbReference type="RefSeq" id="WP_203735606.1">
    <property type="nucleotide sequence ID" value="NZ_BAAATX010000047.1"/>
</dbReference>
<feature type="compositionally biased region" description="Low complexity" evidence="1">
    <location>
        <begin position="91"/>
        <end position="113"/>
    </location>
</feature>
<evidence type="ECO:0000313" key="4">
    <source>
        <dbReference type="Proteomes" id="UP000637628"/>
    </source>
</evidence>
<comment type="caution">
    <text evidence="3">The sequence shown here is derived from an EMBL/GenBank/DDBJ whole genome shotgun (WGS) entry which is preliminary data.</text>
</comment>
<dbReference type="EMBL" id="BOML01000089">
    <property type="protein sequence ID" value="GIE07770.1"/>
    <property type="molecule type" value="Genomic_DNA"/>
</dbReference>
<proteinExistence type="predicted"/>
<feature type="signal peptide" evidence="2">
    <location>
        <begin position="1"/>
        <end position="26"/>
    </location>
</feature>
<evidence type="ECO:0000313" key="3">
    <source>
        <dbReference type="EMBL" id="GIE07770.1"/>
    </source>
</evidence>
<feature type="chain" id="PRO_5046141330" evidence="2">
    <location>
        <begin position="27"/>
        <end position="136"/>
    </location>
</feature>
<gene>
    <name evidence="3" type="ORF">Adu01nite_91200</name>
</gene>
<evidence type="ECO:0000256" key="1">
    <source>
        <dbReference type="SAM" id="MobiDB-lite"/>
    </source>
</evidence>
<feature type="region of interest" description="Disordered" evidence="1">
    <location>
        <begin position="72"/>
        <end position="136"/>
    </location>
</feature>
<keyword evidence="4" id="KW-1185">Reference proteome</keyword>
<sequence length="136" mass="13830">MRRTHRTGAAVAAAATLLTGAGFALASQRSAPPLGGVTAVSDNEPTTDGEDLDATARQLRAEAKDLRSEIADRAKAARLAGQRARNDATEDPTTSPAARATTTAPPTDATTGASGSGGDEQDGDDRHEDEDEGGDD</sequence>
<feature type="compositionally biased region" description="Acidic residues" evidence="1">
    <location>
        <begin position="119"/>
        <end position="136"/>
    </location>
</feature>
<organism evidence="3 4">
    <name type="scientific">Paractinoplanes durhamensis</name>
    <dbReference type="NCBI Taxonomy" id="113563"/>
    <lineage>
        <taxon>Bacteria</taxon>
        <taxon>Bacillati</taxon>
        <taxon>Actinomycetota</taxon>
        <taxon>Actinomycetes</taxon>
        <taxon>Micromonosporales</taxon>
        <taxon>Micromonosporaceae</taxon>
        <taxon>Paractinoplanes</taxon>
    </lineage>
</organism>
<dbReference type="Proteomes" id="UP000637628">
    <property type="component" value="Unassembled WGS sequence"/>
</dbReference>
<evidence type="ECO:0000256" key="2">
    <source>
        <dbReference type="SAM" id="SignalP"/>
    </source>
</evidence>
<protein>
    <submittedName>
        <fullName evidence="3">Uncharacterized protein</fullName>
    </submittedName>
</protein>
<reference evidence="3 4" key="1">
    <citation type="submission" date="2021-01" db="EMBL/GenBank/DDBJ databases">
        <title>Whole genome shotgun sequence of Actinoplanes durhamensis NBRC 14914.</title>
        <authorList>
            <person name="Komaki H."/>
            <person name="Tamura T."/>
        </authorList>
    </citation>
    <scope>NUCLEOTIDE SEQUENCE [LARGE SCALE GENOMIC DNA]</scope>
    <source>
        <strain evidence="3 4">NBRC 14914</strain>
    </source>
</reference>
<keyword evidence="2" id="KW-0732">Signal</keyword>
<accession>A0ABQ3ZDB2</accession>
<name>A0ABQ3ZDB2_9ACTN</name>